<dbReference type="PANTHER" id="PTHR31140">
    <property type="entry name" value="B3 DOMAIN-CONTAINING TRANSCRIPTION FACTOR ABI3"/>
    <property type="match status" value="1"/>
</dbReference>
<dbReference type="PROSITE" id="PS50863">
    <property type="entry name" value="B3"/>
    <property type="match status" value="1"/>
</dbReference>
<comment type="subcellular location">
    <subcellularLocation>
        <location evidence="1">Nucleus</location>
    </subcellularLocation>
</comment>
<evidence type="ECO:0000256" key="6">
    <source>
        <dbReference type="SAM" id="MobiDB-lite"/>
    </source>
</evidence>
<keyword evidence="3" id="KW-0238">DNA-binding</keyword>
<comment type="caution">
    <text evidence="8">The sequence shown here is derived from an EMBL/GenBank/DDBJ whole genome shotgun (WGS) entry which is preliminary data.</text>
</comment>
<accession>A0A6A3AR74</accession>
<dbReference type="EMBL" id="VEPZ02000966">
    <property type="protein sequence ID" value="KAE8707201.1"/>
    <property type="molecule type" value="Genomic_DNA"/>
</dbReference>
<feature type="domain" description="TF-B3" evidence="7">
    <location>
        <begin position="96"/>
        <end position="196"/>
    </location>
</feature>
<evidence type="ECO:0000259" key="7">
    <source>
        <dbReference type="PROSITE" id="PS50863"/>
    </source>
</evidence>
<organism evidence="8 9">
    <name type="scientific">Hibiscus syriacus</name>
    <name type="common">Rose of Sharon</name>
    <dbReference type="NCBI Taxonomy" id="106335"/>
    <lineage>
        <taxon>Eukaryota</taxon>
        <taxon>Viridiplantae</taxon>
        <taxon>Streptophyta</taxon>
        <taxon>Embryophyta</taxon>
        <taxon>Tracheophyta</taxon>
        <taxon>Spermatophyta</taxon>
        <taxon>Magnoliopsida</taxon>
        <taxon>eudicotyledons</taxon>
        <taxon>Gunneridae</taxon>
        <taxon>Pentapetalae</taxon>
        <taxon>rosids</taxon>
        <taxon>malvids</taxon>
        <taxon>Malvales</taxon>
        <taxon>Malvaceae</taxon>
        <taxon>Malvoideae</taxon>
        <taxon>Hibiscus</taxon>
    </lineage>
</organism>
<reference evidence="8" key="1">
    <citation type="submission" date="2019-09" db="EMBL/GenBank/DDBJ databases">
        <title>Draft genome information of white flower Hibiscus syriacus.</title>
        <authorList>
            <person name="Kim Y.-M."/>
        </authorList>
    </citation>
    <scope>NUCLEOTIDE SEQUENCE [LARGE SCALE GENOMIC DNA]</scope>
    <source>
        <strain evidence="8">YM2019G1</strain>
    </source>
</reference>
<keyword evidence="5" id="KW-0539">Nucleus</keyword>
<dbReference type="InterPro" id="IPR044800">
    <property type="entry name" value="LEC2-like"/>
</dbReference>
<dbReference type="Proteomes" id="UP000436088">
    <property type="component" value="Unassembled WGS sequence"/>
</dbReference>
<evidence type="ECO:0000313" key="8">
    <source>
        <dbReference type="EMBL" id="KAE8707201.1"/>
    </source>
</evidence>
<evidence type="ECO:0000256" key="1">
    <source>
        <dbReference type="ARBA" id="ARBA00004123"/>
    </source>
</evidence>
<dbReference type="CDD" id="cd10017">
    <property type="entry name" value="B3_DNA"/>
    <property type="match status" value="1"/>
</dbReference>
<dbReference type="InterPro" id="IPR015300">
    <property type="entry name" value="DNA-bd_pseudobarrel_sf"/>
</dbReference>
<dbReference type="GO" id="GO:0003677">
    <property type="term" value="F:DNA binding"/>
    <property type="evidence" value="ECO:0007669"/>
    <property type="project" value="UniProtKB-KW"/>
</dbReference>
<gene>
    <name evidence="8" type="ORF">F3Y22_tig00110387pilonHSYRG01074</name>
</gene>
<dbReference type="Pfam" id="PF02362">
    <property type="entry name" value="B3"/>
    <property type="match status" value="1"/>
</dbReference>
<evidence type="ECO:0000256" key="5">
    <source>
        <dbReference type="ARBA" id="ARBA00023242"/>
    </source>
</evidence>
<feature type="region of interest" description="Disordered" evidence="6">
    <location>
        <begin position="1"/>
        <end position="31"/>
    </location>
</feature>
<dbReference type="GO" id="GO:0005634">
    <property type="term" value="C:nucleus"/>
    <property type="evidence" value="ECO:0007669"/>
    <property type="project" value="UniProtKB-SubCell"/>
</dbReference>
<evidence type="ECO:0000256" key="3">
    <source>
        <dbReference type="ARBA" id="ARBA00023125"/>
    </source>
</evidence>
<dbReference type="AlphaFoldDB" id="A0A6A3AR74"/>
<name>A0A6A3AR74_HIBSY</name>
<dbReference type="Gene3D" id="2.40.330.10">
    <property type="entry name" value="DNA-binding pseudobarrel domain"/>
    <property type="match status" value="1"/>
</dbReference>
<dbReference type="InterPro" id="IPR003340">
    <property type="entry name" value="B3_DNA-bd"/>
</dbReference>
<dbReference type="SUPFAM" id="SSF101936">
    <property type="entry name" value="DNA-binding pseudobarrel domain"/>
    <property type="match status" value="1"/>
</dbReference>
<evidence type="ECO:0000256" key="4">
    <source>
        <dbReference type="ARBA" id="ARBA00023163"/>
    </source>
</evidence>
<dbReference type="SMART" id="SM01019">
    <property type="entry name" value="B3"/>
    <property type="match status" value="1"/>
</dbReference>
<dbReference type="InterPro" id="IPR026960">
    <property type="entry name" value="RVT-Znf"/>
</dbReference>
<keyword evidence="9" id="KW-1185">Reference proteome</keyword>
<dbReference type="GO" id="GO:0003700">
    <property type="term" value="F:DNA-binding transcription factor activity"/>
    <property type="evidence" value="ECO:0007669"/>
    <property type="project" value="InterPro"/>
</dbReference>
<dbReference type="PANTHER" id="PTHR31140:SF73">
    <property type="entry name" value="B3 DOMAIN-CONTAINING TRANSCRIPTION FACTOR FUS3"/>
    <property type="match status" value="1"/>
</dbReference>
<protein>
    <submittedName>
        <fullName evidence="8">B3 domain-containing transcription factor FUS3</fullName>
    </submittedName>
</protein>
<sequence length="540" mass="60385">MMAAATTPSVHEKNEAFVTGEGDNDLRQSGRSGFTRDLVAAVPSFGVNRKKRMARQRRSSSTIKLLSFTSSSSTSSSSHVPSPTRVIDPKRLRFLFQKELKNSDVSSLRRMILPKRAAEAHLPALDSKEGIRITMDDLDGLHVWSFKFWPNNNSRMYVLENTGEFVSTHGLQLGDFIMLYQDSQNQNYVIQAKKASDEDVYSEISRNGVNDLFLLDYELGKSSCYYYPMMEDNGMSFIYDTTLTFSNDCPLDFLGGPMTNYSGMGSLESFGGPTVPGVHPLFTTVVALFHVFFISIVSCFYVDCSLSSSSSYKYYVLFDPKFSFFFFTASDGDNGVDVGEMEQGGITYHFPRGTICKGRLLSNEERVRRHLSMDASCQLCGAPVESSSHILRECPMAVATWKEQSVRLTREAVRALVKRNAERIVSVPRVDRNVRWTAPPGSWLKLILMGRDQVQRDGPLAKVLSEITTLIVETDSKEAISVLHREPGIGIWLWERNRVAVGLARAPHSGFLTFDNPPIEVKDECDDDRSNGSTLQAAAF</sequence>
<proteinExistence type="predicted"/>
<evidence type="ECO:0000256" key="2">
    <source>
        <dbReference type="ARBA" id="ARBA00023015"/>
    </source>
</evidence>
<evidence type="ECO:0000313" key="9">
    <source>
        <dbReference type="Proteomes" id="UP000436088"/>
    </source>
</evidence>
<dbReference type="Pfam" id="PF13966">
    <property type="entry name" value="zf-RVT"/>
    <property type="match status" value="1"/>
</dbReference>
<keyword evidence="4" id="KW-0804">Transcription</keyword>
<keyword evidence="2" id="KW-0805">Transcription regulation</keyword>